<name>I4HJA9_MICAE</name>
<reference evidence="1 2" key="1">
    <citation type="submission" date="2012-04" db="EMBL/GenBank/DDBJ databases">
        <authorList>
            <person name="Genoscope - CEA"/>
        </authorList>
    </citation>
    <scope>NUCLEOTIDE SEQUENCE [LARGE SCALE GENOMIC DNA]</scope>
    <source>
        <strain evidence="1 2">9808</strain>
    </source>
</reference>
<dbReference type="Proteomes" id="UP000005291">
    <property type="component" value="Unassembled WGS sequence"/>
</dbReference>
<evidence type="ECO:0000313" key="2">
    <source>
        <dbReference type="Proteomes" id="UP000005291"/>
    </source>
</evidence>
<gene>
    <name evidence="1" type="ORF">MICAG_1630021</name>
</gene>
<proteinExistence type="predicted"/>
<comment type="caution">
    <text evidence="1">The sequence shown here is derived from an EMBL/GenBank/DDBJ whole genome shotgun (WGS) entry which is preliminary data.</text>
</comment>
<accession>I4HJA9</accession>
<dbReference type="HOGENOM" id="CLU_771308_0_0_3"/>
<sequence>MRYNYILTYQRGKRQVISIPSIKRLRLSFIWTETFTDIFTIEQSSAPLAFVGKSDLYKQNFPNGLPWLLGKNRHYFWGHYLKDNNRPPVLLQNIKPDRAWKQLVPFRSKQNLPSVSTPQCRILVEAFYYPFGLALVIHAAYSGSFTAQQVIETAFRIRQDNIFSIQSNNNCNQEAQNIYQQYQGQTLSLDEVAELCLNTIQKVNLGLADFPENGIRSFDPFTVFTPVQGDGINPAQSIQNSEIHQMLEAVTTWMEPSSEQLPDLNDTSFQFPVIHPSQQGSLIYHQKRGRAVWFPIPLTAHGKRKRRTLSCYHKNLVLTSLQVESLSNLMILAAEDEELRNQGFLTPPIYEFCARRAAGIGSISPL</sequence>
<dbReference type="EMBL" id="CAIN01000072">
    <property type="protein sequence ID" value="CCI22133.1"/>
    <property type="molecule type" value="Genomic_DNA"/>
</dbReference>
<dbReference type="AlphaFoldDB" id="I4HJA9"/>
<evidence type="ECO:0000313" key="1">
    <source>
        <dbReference type="EMBL" id="CCI22133.1"/>
    </source>
</evidence>
<organism evidence="1 2">
    <name type="scientific">Microcystis aeruginosa PCC 9808</name>
    <dbReference type="NCBI Taxonomy" id="1160284"/>
    <lineage>
        <taxon>Bacteria</taxon>
        <taxon>Bacillati</taxon>
        <taxon>Cyanobacteriota</taxon>
        <taxon>Cyanophyceae</taxon>
        <taxon>Oscillatoriophycideae</taxon>
        <taxon>Chroococcales</taxon>
        <taxon>Microcystaceae</taxon>
        <taxon>Microcystis</taxon>
    </lineage>
</organism>
<protein>
    <submittedName>
        <fullName evidence="1">Uncharacterized protein</fullName>
    </submittedName>
</protein>